<sequence length="121" mass="13343">MVHCVLTKWNGNEQHPLQIFDTPPGTLQQVNLTTPPPPSRASDSVVRLGNDEDGYRPHFVHSNCGNIPSNVASSSSNTQEEPFDSQDVAANLSEMRKKNGFWEGFSVEVEEYGAVQTQLEA</sequence>
<evidence type="ECO:0000313" key="2">
    <source>
        <dbReference type="EMBL" id="KAF5176517.1"/>
    </source>
</evidence>
<organism evidence="2 3">
    <name type="scientific">Thalictrum thalictroides</name>
    <name type="common">Rue-anemone</name>
    <name type="synonym">Anemone thalictroides</name>
    <dbReference type="NCBI Taxonomy" id="46969"/>
    <lineage>
        <taxon>Eukaryota</taxon>
        <taxon>Viridiplantae</taxon>
        <taxon>Streptophyta</taxon>
        <taxon>Embryophyta</taxon>
        <taxon>Tracheophyta</taxon>
        <taxon>Spermatophyta</taxon>
        <taxon>Magnoliopsida</taxon>
        <taxon>Ranunculales</taxon>
        <taxon>Ranunculaceae</taxon>
        <taxon>Thalictroideae</taxon>
        <taxon>Thalictrum</taxon>
    </lineage>
</organism>
<accession>A0A7J6UVB3</accession>
<comment type="caution">
    <text evidence="2">The sequence shown here is derived from an EMBL/GenBank/DDBJ whole genome shotgun (WGS) entry which is preliminary data.</text>
</comment>
<name>A0A7J6UVB3_THATH</name>
<protein>
    <submittedName>
        <fullName evidence="2">Uncharacterized protein</fullName>
    </submittedName>
</protein>
<dbReference type="EMBL" id="JABWDY010042651">
    <property type="protein sequence ID" value="KAF5176517.1"/>
    <property type="molecule type" value="Genomic_DNA"/>
</dbReference>
<feature type="region of interest" description="Disordered" evidence="1">
    <location>
        <begin position="33"/>
        <end position="52"/>
    </location>
</feature>
<dbReference type="AlphaFoldDB" id="A0A7J6UVB3"/>
<gene>
    <name evidence="2" type="ORF">FRX31_033897</name>
</gene>
<dbReference type="Proteomes" id="UP000554482">
    <property type="component" value="Unassembled WGS sequence"/>
</dbReference>
<evidence type="ECO:0000313" key="3">
    <source>
        <dbReference type="Proteomes" id="UP000554482"/>
    </source>
</evidence>
<evidence type="ECO:0000256" key="1">
    <source>
        <dbReference type="SAM" id="MobiDB-lite"/>
    </source>
</evidence>
<reference evidence="2 3" key="1">
    <citation type="submission" date="2020-06" db="EMBL/GenBank/DDBJ databases">
        <title>Transcriptomic and genomic resources for Thalictrum thalictroides and T. hernandezii: Facilitating candidate gene discovery in an emerging model plant lineage.</title>
        <authorList>
            <person name="Arias T."/>
            <person name="Riano-Pachon D.M."/>
            <person name="Di Stilio V.S."/>
        </authorList>
    </citation>
    <scope>NUCLEOTIDE SEQUENCE [LARGE SCALE GENOMIC DNA]</scope>
    <source>
        <strain evidence="3">cv. WT478/WT964</strain>
        <tissue evidence="2">Leaves</tissue>
    </source>
</reference>
<proteinExistence type="predicted"/>
<keyword evidence="3" id="KW-1185">Reference proteome</keyword>